<keyword evidence="9" id="KW-0012">Acyltransferase</keyword>
<organism evidence="19 20">
    <name type="scientific">Xenorhabdus japonica</name>
    <dbReference type="NCBI Taxonomy" id="53341"/>
    <lineage>
        <taxon>Bacteria</taxon>
        <taxon>Pseudomonadati</taxon>
        <taxon>Pseudomonadota</taxon>
        <taxon>Gammaproteobacteria</taxon>
        <taxon>Enterobacterales</taxon>
        <taxon>Morganellaceae</taxon>
        <taxon>Xenorhabdus</taxon>
    </lineage>
</organism>
<evidence type="ECO:0000256" key="13">
    <source>
        <dbReference type="ARBA" id="ARBA00052368"/>
    </source>
</evidence>
<comment type="catalytic activity">
    <reaction evidence="10">
        <text>spermine + acetyl-CoA = N(1)-acetylspermine + CoA + H(+)</text>
        <dbReference type="Rhea" id="RHEA:33099"/>
        <dbReference type="ChEBI" id="CHEBI:15378"/>
        <dbReference type="ChEBI" id="CHEBI:45725"/>
        <dbReference type="ChEBI" id="CHEBI:57287"/>
        <dbReference type="ChEBI" id="CHEBI:57288"/>
        <dbReference type="ChEBI" id="CHEBI:58101"/>
        <dbReference type="EC" id="2.3.1.57"/>
    </reaction>
</comment>
<dbReference type="AlphaFoldDB" id="A0A1I4YT69"/>
<gene>
    <name evidence="19" type="ORF">SAMN05421579_10328</name>
</gene>
<comment type="pathway">
    <text evidence="2">Amine and polyamine degradation; spermine degradation.</text>
</comment>
<comment type="catalytic activity">
    <reaction evidence="11">
        <text>spermidine + acetyl-CoA = N(8)-acetylspermidine + CoA + H(+)</text>
        <dbReference type="Rhea" id="RHEA:28270"/>
        <dbReference type="ChEBI" id="CHEBI:15378"/>
        <dbReference type="ChEBI" id="CHEBI:57287"/>
        <dbReference type="ChEBI" id="CHEBI:57288"/>
        <dbReference type="ChEBI" id="CHEBI:57834"/>
        <dbReference type="ChEBI" id="CHEBI:58535"/>
        <dbReference type="EC" id="2.3.1.57"/>
    </reaction>
</comment>
<evidence type="ECO:0000256" key="12">
    <source>
        <dbReference type="ARBA" id="ARBA00052273"/>
    </source>
</evidence>
<evidence type="ECO:0000256" key="10">
    <source>
        <dbReference type="ARBA" id="ARBA00050555"/>
    </source>
</evidence>
<dbReference type="PROSITE" id="PS51186">
    <property type="entry name" value="GNAT"/>
    <property type="match status" value="1"/>
</dbReference>
<dbReference type="FunFam" id="3.40.630.30:FF:000007">
    <property type="entry name" value="Spermidine N(1)-acetyltransferase"/>
    <property type="match status" value="1"/>
</dbReference>
<dbReference type="CDD" id="cd04301">
    <property type="entry name" value="NAT_SF"/>
    <property type="match status" value="1"/>
</dbReference>
<dbReference type="Proteomes" id="UP000199011">
    <property type="component" value="Unassembled WGS sequence"/>
</dbReference>
<evidence type="ECO:0000256" key="4">
    <source>
        <dbReference type="ARBA" id="ARBA00013209"/>
    </source>
</evidence>
<evidence type="ECO:0000256" key="5">
    <source>
        <dbReference type="ARBA" id="ARBA00022490"/>
    </source>
</evidence>
<dbReference type="EMBL" id="FOVO01000003">
    <property type="protein sequence ID" value="SFN41225.1"/>
    <property type="molecule type" value="Genomic_DNA"/>
</dbReference>
<accession>A0A1I4YT69</accession>
<dbReference type="GO" id="GO:0000287">
    <property type="term" value="F:magnesium ion binding"/>
    <property type="evidence" value="ECO:0007669"/>
    <property type="project" value="UniProtKB-ARBA"/>
</dbReference>
<evidence type="ECO:0000256" key="15">
    <source>
        <dbReference type="ARBA" id="ARBA00073647"/>
    </source>
</evidence>
<dbReference type="NCBIfam" id="NF011709">
    <property type="entry name" value="PRK15130.1"/>
    <property type="match status" value="1"/>
</dbReference>
<evidence type="ECO:0000256" key="11">
    <source>
        <dbReference type="ARBA" id="ARBA00052230"/>
    </source>
</evidence>
<protein>
    <recommendedName>
        <fullName evidence="15">Spermidine N(1)-acetyltransferase</fullName>
        <ecNumber evidence="4">2.3.1.57</ecNumber>
    </recommendedName>
    <alternativeName>
        <fullName evidence="16">Spermidine/spermine N(1)-acetyltransferase</fullName>
    </alternativeName>
</protein>
<dbReference type="STRING" id="53341.SAMN05421579_10328"/>
<keyword evidence="20" id="KW-1185">Reference proteome</keyword>
<feature type="domain" description="N-acetyltransferase" evidence="18">
    <location>
        <begin position="10"/>
        <end position="169"/>
    </location>
</feature>
<dbReference type="InterPro" id="IPR000182">
    <property type="entry name" value="GNAT_dom"/>
</dbReference>
<evidence type="ECO:0000256" key="3">
    <source>
        <dbReference type="ARBA" id="ARBA00008694"/>
    </source>
</evidence>
<keyword evidence="8" id="KW-0460">Magnesium</keyword>
<name>A0A1I4YT69_9GAMM</name>
<feature type="region of interest" description="Disordered" evidence="17">
    <location>
        <begin position="184"/>
        <end position="208"/>
    </location>
</feature>
<evidence type="ECO:0000313" key="19">
    <source>
        <dbReference type="EMBL" id="SFN41225.1"/>
    </source>
</evidence>
<evidence type="ECO:0000256" key="8">
    <source>
        <dbReference type="ARBA" id="ARBA00022842"/>
    </source>
</evidence>
<evidence type="ECO:0000256" key="7">
    <source>
        <dbReference type="ARBA" id="ARBA00022723"/>
    </source>
</evidence>
<dbReference type="EC" id="2.3.1.57" evidence="4"/>
<evidence type="ECO:0000256" key="17">
    <source>
        <dbReference type="SAM" id="MobiDB-lite"/>
    </source>
</evidence>
<evidence type="ECO:0000256" key="6">
    <source>
        <dbReference type="ARBA" id="ARBA00022679"/>
    </source>
</evidence>
<comment type="subcellular location">
    <subcellularLocation>
        <location evidence="1">Cytoplasm</location>
    </subcellularLocation>
</comment>
<evidence type="ECO:0000256" key="16">
    <source>
        <dbReference type="ARBA" id="ARBA00079997"/>
    </source>
</evidence>
<reference evidence="20" key="1">
    <citation type="submission" date="2016-10" db="EMBL/GenBank/DDBJ databases">
        <authorList>
            <person name="Varghese N."/>
            <person name="Submissions S."/>
        </authorList>
    </citation>
    <scope>NUCLEOTIDE SEQUENCE [LARGE SCALE GENOMIC DNA]</scope>
    <source>
        <strain evidence="20">DSM 16522</strain>
    </source>
</reference>
<evidence type="ECO:0000313" key="20">
    <source>
        <dbReference type="Proteomes" id="UP000199011"/>
    </source>
</evidence>
<evidence type="ECO:0000259" key="18">
    <source>
        <dbReference type="PROSITE" id="PS51186"/>
    </source>
</evidence>
<dbReference type="GO" id="GO:0005737">
    <property type="term" value="C:cytoplasm"/>
    <property type="evidence" value="ECO:0007669"/>
    <property type="project" value="UniProtKB-SubCell"/>
</dbReference>
<dbReference type="InterPro" id="IPR016181">
    <property type="entry name" value="Acyl_CoA_acyltransferase"/>
</dbReference>
<comment type="similarity">
    <text evidence="3">Belongs to the acetyltransferase family.</text>
</comment>
<sequence>MPNGAESPSVNLRPLEREDLPFVHQLDNNASVMRYWFEEPYEAFVELCDLYDKHIHDQNERRFIIESLNSKVGLVELVEIDYVHRRAEFQIIIAPAYQGQGYATVAAKLAMEYAFAVLNLYKLYLIVDKENTKAIHIYNKLGFHIEGELIDEFFVNGSYHTVIRMCTFQHHYFANKARKAQTSTSAHQTLTIKPDGKPNGAVRSSNVPRSPLYRKRTQLALFQRACTSGSG</sequence>
<dbReference type="PANTHER" id="PTHR43415:SF6">
    <property type="entry name" value="SPERMIDINE N(1)-ACETYLTRANSFERASE"/>
    <property type="match status" value="1"/>
</dbReference>
<comment type="catalytic activity">
    <reaction evidence="13">
        <text>spermidine + acetyl-CoA = N(1)-acetylspermidine + CoA + H(+)</text>
        <dbReference type="Rhea" id="RHEA:28150"/>
        <dbReference type="ChEBI" id="CHEBI:15378"/>
        <dbReference type="ChEBI" id="CHEBI:57287"/>
        <dbReference type="ChEBI" id="CHEBI:57288"/>
        <dbReference type="ChEBI" id="CHEBI:57834"/>
        <dbReference type="ChEBI" id="CHEBI:58324"/>
        <dbReference type="EC" id="2.3.1.57"/>
    </reaction>
</comment>
<comment type="pathway">
    <text evidence="14">Amine and polyamine degradation; spermidine degradation.</text>
</comment>
<dbReference type="SUPFAM" id="SSF55729">
    <property type="entry name" value="Acyl-CoA N-acyltransferases (Nat)"/>
    <property type="match status" value="1"/>
</dbReference>
<evidence type="ECO:0000256" key="1">
    <source>
        <dbReference type="ARBA" id="ARBA00004496"/>
    </source>
</evidence>
<dbReference type="GO" id="GO:0004145">
    <property type="term" value="F:diamine N-acetyltransferase activity"/>
    <property type="evidence" value="ECO:0007669"/>
    <property type="project" value="UniProtKB-EC"/>
</dbReference>
<dbReference type="Gene3D" id="3.40.630.30">
    <property type="match status" value="1"/>
</dbReference>
<dbReference type="Pfam" id="PF13302">
    <property type="entry name" value="Acetyltransf_3"/>
    <property type="match status" value="1"/>
</dbReference>
<keyword evidence="5" id="KW-0963">Cytoplasm</keyword>
<comment type="catalytic activity">
    <reaction evidence="12">
        <text>an alkane-alpha,omega-diamine + acetyl-CoA = an N-acetylalkane-alpha,omega-diamine + CoA + H(+)</text>
        <dbReference type="Rhea" id="RHEA:11116"/>
        <dbReference type="Rhea" id="RHEA-COMP:9766"/>
        <dbReference type="Rhea" id="RHEA-COMP:9767"/>
        <dbReference type="ChEBI" id="CHEBI:15378"/>
        <dbReference type="ChEBI" id="CHEBI:57287"/>
        <dbReference type="ChEBI" id="CHEBI:57288"/>
        <dbReference type="ChEBI" id="CHEBI:70977"/>
        <dbReference type="ChEBI" id="CHEBI:70988"/>
        <dbReference type="EC" id="2.3.1.57"/>
    </reaction>
</comment>
<evidence type="ECO:0000256" key="2">
    <source>
        <dbReference type="ARBA" id="ARBA00004723"/>
    </source>
</evidence>
<keyword evidence="7" id="KW-0479">Metal-binding</keyword>
<evidence type="ECO:0000256" key="9">
    <source>
        <dbReference type="ARBA" id="ARBA00023315"/>
    </source>
</evidence>
<evidence type="ECO:0000256" key="14">
    <source>
        <dbReference type="ARBA" id="ARBA00060713"/>
    </source>
</evidence>
<proteinExistence type="inferred from homology"/>
<dbReference type="PANTHER" id="PTHR43415">
    <property type="entry name" value="SPERMIDINE N(1)-ACETYLTRANSFERASE"/>
    <property type="match status" value="1"/>
</dbReference>
<keyword evidence="6 19" id="KW-0808">Transferase</keyword>